<dbReference type="OrthoDB" id="7057810at2"/>
<evidence type="ECO:0008006" key="4">
    <source>
        <dbReference type="Google" id="ProtNLM"/>
    </source>
</evidence>
<name>A0A502CF69_9SPHN</name>
<dbReference type="InterPro" id="IPR058739">
    <property type="entry name" value="NicX"/>
</dbReference>
<gene>
    <name evidence="2" type="ORF">EAH84_09305</name>
</gene>
<evidence type="ECO:0000256" key="1">
    <source>
        <dbReference type="ARBA" id="ARBA00022723"/>
    </source>
</evidence>
<organism evidence="2 3">
    <name type="scientific">Sphingomonas oligophenolica</name>
    <dbReference type="NCBI Taxonomy" id="301154"/>
    <lineage>
        <taxon>Bacteria</taxon>
        <taxon>Pseudomonadati</taxon>
        <taxon>Pseudomonadota</taxon>
        <taxon>Alphaproteobacteria</taxon>
        <taxon>Sphingomonadales</taxon>
        <taxon>Sphingomonadaceae</taxon>
        <taxon>Sphingomonas</taxon>
    </lineage>
</organism>
<dbReference type="InterPro" id="IPR052170">
    <property type="entry name" value="M29_Exopeptidase"/>
</dbReference>
<evidence type="ECO:0000313" key="3">
    <source>
        <dbReference type="Proteomes" id="UP000318413"/>
    </source>
</evidence>
<proteinExistence type="predicted"/>
<keyword evidence="1" id="KW-0479">Metal-binding</keyword>
<dbReference type="AlphaFoldDB" id="A0A502CF69"/>
<keyword evidence="3" id="KW-1185">Reference proteome</keyword>
<evidence type="ECO:0000313" key="2">
    <source>
        <dbReference type="EMBL" id="TPG12355.1"/>
    </source>
</evidence>
<dbReference type="EMBL" id="RCZK01000006">
    <property type="protein sequence ID" value="TPG12355.1"/>
    <property type="molecule type" value="Genomic_DNA"/>
</dbReference>
<accession>A0A502CF69</accession>
<dbReference type="Proteomes" id="UP000318413">
    <property type="component" value="Unassembled WGS sequence"/>
</dbReference>
<dbReference type="RefSeq" id="WP_140871101.1">
    <property type="nucleotide sequence ID" value="NZ_RCZK01000006.1"/>
</dbReference>
<comment type="caution">
    <text evidence="2">The sequence shown here is derived from an EMBL/GenBank/DDBJ whole genome shotgun (WGS) entry which is preliminary data.</text>
</comment>
<dbReference type="GO" id="GO:0046872">
    <property type="term" value="F:metal ion binding"/>
    <property type="evidence" value="ECO:0007669"/>
    <property type="project" value="UniProtKB-KW"/>
</dbReference>
<dbReference type="SUPFAM" id="SSF144052">
    <property type="entry name" value="Thermophilic metalloprotease-like"/>
    <property type="match status" value="1"/>
</dbReference>
<reference evidence="2 3" key="1">
    <citation type="journal article" date="2019" name="Environ. Microbiol.">
        <title>Species interactions and distinct microbial communities in high Arctic permafrost affected cryosols are associated with the CH4 and CO2 gas fluxes.</title>
        <authorList>
            <person name="Altshuler I."/>
            <person name="Hamel J."/>
            <person name="Turney S."/>
            <person name="Magnuson E."/>
            <person name="Levesque R."/>
            <person name="Greer C."/>
            <person name="Whyte L.G."/>
        </authorList>
    </citation>
    <scope>NUCLEOTIDE SEQUENCE [LARGE SCALE GENOMIC DNA]</scope>
    <source>
        <strain evidence="2 3">S5.1</strain>
    </source>
</reference>
<dbReference type="PANTHER" id="PTHR34448">
    <property type="entry name" value="AMINOPEPTIDASE"/>
    <property type="match status" value="1"/>
</dbReference>
<dbReference type="PANTHER" id="PTHR34448:SF1">
    <property type="entry name" value="BLL6088 PROTEIN"/>
    <property type="match status" value="1"/>
</dbReference>
<protein>
    <recommendedName>
        <fullName evidence="4">Aminopeptidase</fullName>
    </recommendedName>
</protein>
<sequence>MSDEQVWRGVQALLDDYVGIVGGDRVLLLYTSDSQRSAALVSAALELRGIGFERVWMAPLHDPGFAERLAAALPRPALLTGRLVVLSFERDTFSHTGALNDALSAYPRDRQLVFRSNSASDSLFADALRASPAELSRRNAAILERLTTASELRITTRGGTDLAVTLDSAKHRWISNRGRARMGGTVILPAGEVATFPARISGVHVADFAYNVNAITEDDVRLDKTPVTIEIVDGRVVSHACDDARIARFLDQCLTTHCAYNIGELGFGTNFRIDEPIAMNSHINERRPGVHLGLGQHNQDPGVVGYQCAIHLDLIARGGLITIPGAVDPIDLEALVPSDAPHPTSTRDEDVFSPDVLEIEEGDCCGLLTDGVLTPCVIPALVESAGAGG</sequence>
<dbReference type="Pfam" id="PF26233">
    <property type="entry name" value="NicX"/>
    <property type="match status" value="1"/>
</dbReference>